<dbReference type="InterPro" id="IPR009057">
    <property type="entry name" value="Homeodomain-like_sf"/>
</dbReference>
<gene>
    <name evidence="5" type="ORF">KHA97_00275</name>
</gene>
<proteinExistence type="predicted"/>
<evidence type="ECO:0000313" key="6">
    <source>
        <dbReference type="Proteomes" id="UP000681414"/>
    </source>
</evidence>
<dbReference type="Pfam" id="PF00440">
    <property type="entry name" value="TetR_N"/>
    <property type="match status" value="1"/>
</dbReference>
<reference evidence="5 6" key="1">
    <citation type="submission" date="2021-05" db="EMBL/GenBank/DDBJ databases">
        <title>Novel Bacillus species.</title>
        <authorList>
            <person name="Liu G."/>
        </authorList>
    </citation>
    <scope>NUCLEOTIDE SEQUENCE [LARGE SCALE GENOMIC DNA]</scope>
    <source>
        <strain evidence="6">FJAT-49780</strain>
    </source>
</reference>
<dbReference type="InterPro" id="IPR050624">
    <property type="entry name" value="HTH-type_Tx_Regulator"/>
</dbReference>
<comment type="caution">
    <text evidence="5">The sequence shown here is derived from an EMBL/GenBank/DDBJ whole genome shotgun (WGS) entry which is preliminary data.</text>
</comment>
<dbReference type="InterPro" id="IPR001647">
    <property type="entry name" value="HTH_TetR"/>
</dbReference>
<evidence type="ECO:0000259" key="4">
    <source>
        <dbReference type="PROSITE" id="PS50977"/>
    </source>
</evidence>
<dbReference type="EMBL" id="JAGYPG010000001">
    <property type="protein sequence ID" value="MBS4193502.1"/>
    <property type="molecule type" value="Genomic_DNA"/>
</dbReference>
<protein>
    <submittedName>
        <fullName evidence="5">TetR/AcrR family transcriptional regulator</fullName>
    </submittedName>
</protein>
<evidence type="ECO:0000256" key="2">
    <source>
        <dbReference type="ARBA" id="ARBA00023125"/>
    </source>
</evidence>
<dbReference type="PANTHER" id="PTHR43479">
    <property type="entry name" value="ACREF/ENVCD OPERON REPRESSOR-RELATED"/>
    <property type="match status" value="1"/>
</dbReference>
<dbReference type="Proteomes" id="UP000681414">
    <property type="component" value="Unassembled WGS sequence"/>
</dbReference>
<dbReference type="GO" id="GO:0003677">
    <property type="term" value="F:DNA binding"/>
    <property type="evidence" value="ECO:0007669"/>
    <property type="project" value="UniProtKB-UniRule"/>
</dbReference>
<dbReference type="PRINTS" id="PR00455">
    <property type="entry name" value="HTHTETR"/>
</dbReference>
<dbReference type="PROSITE" id="PS01081">
    <property type="entry name" value="HTH_TETR_1"/>
    <property type="match status" value="1"/>
</dbReference>
<keyword evidence="6" id="KW-1185">Reference proteome</keyword>
<evidence type="ECO:0000256" key="1">
    <source>
        <dbReference type="ARBA" id="ARBA00022491"/>
    </source>
</evidence>
<dbReference type="PROSITE" id="PS50977">
    <property type="entry name" value="HTH_TETR_2"/>
    <property type="match status" value="1"/>
</dbReference>
<organism evidence="5 6">
    <name type="scientific">Lederbergia citri</name>
    <dbReference type="NCBI Taxonomy" id="2833580"/>
    <lineage>
        <taxon>Bacteria</taxon>
        <taxon>Bacillati</taxon>
        <taxon>Bacillota</taxon>
        <taxon>Bacilli</taxon>
        <taxon>Bacillales</taxon>
        <taxon>Bacillaceae</taxon>
        <taxon>Lederbergia</taxon>
    </lineage>
</organism>
<dbReference type="RefSeq" id="WP_213122805.1">
    <property type="nucleotide sequence ID" value="NZ_JAGYPG010000001.1"/>
</dbReference>
<dbReference type="AlphaFoldDB" id="A0A942YEI9"/>
<dbReference type="SUPFAM" id="SSF46689">
    <property type="entry name" value="Homeodomain-like"/>
    <property type="match status" value="1"/>
</dbReference>
<keyword evidence="1" id="KW-0678">Repressor</keyword>
<accession>A0A942YEI9</accession>
<feature type="domain" description="HTH tetR-type" evidence="4">
    <location>
        <begin position="2"/>
        <end position="62"/>
    </location>
</feature>
<feature type="DNA-binding region" description="H-T-H motif" evidence="3">
    <location>
        <begin position="25"/>
        <end position="44"/>
    </location>
</feature>
<keyword evidence="2 3" id="KW-0238">DNA-binding</keyword>
<dbReference type="PANTHER" id="PTHR43479:SF11">
    <property type="entry name" value="ACREF_ENVCD OPERON REPRESSOR-RELATED"/>
    <property type="match status" value="1"/>
</dbReference>
<sequence>MNPRKKQILDVAHRLFIEKGFQSTSIQDILDGAQIAKGTFYNHFASKNACLMAILDQVKEEASFLRQQLSLGKPKNDPEIFIQQVLLRLKMNREQSLIALYESVFFSKDEELKSYMRLQHIDELNWTARRIVELFGKDAKRYSIDYAVIFFGIIQQSMHIRMLRFKKDFDLEETVRFALKQLQVLSDHQNEKVPFFPSNWLNEIEKNNISYSKDDLKEKIINQLDIIVSYFKTENKSEGKINYLDFLLSEFQSESPREFLIESVLHSTENIFTDSVYEEDINKICDLVKEFLEFEDRSY</sequence>
<evidence type="ECO:0000313" key="5">
    <source>
        <dbReference type="EMBL" id="MBS4193502.1"/>
    </source>
</evidence>
<name>A0A942YEI9_9BACI</name>
<evidence type="ECO:0000256" key="3">
    <source>
        <dbReference type="PROSITE-ProRule" id="PRU00335"/>
    </source>
</evidence>
<dbReference type="Gene3D" id="1.10.357.10">
    <property type="entry name" value="Tetracycline Repressor, domain 2"/>
    <property type="match status" value="1"/>
</dbReference>
<dbReference type="InterPro" id="IPR023772">
    <property type="entry name" value="DNA-bd_HTH_TetR-type_CS"/>
</dbReference>